<keyword evidence="3" id="KW-1185">Reference proteome</keyword>
<organism evidence="2 3">
    <name type="scientific">Enterovirga aerilata</name>
    <dbReference type="NCBI Taxonomy" id="2730920"/>
    <lineage>
        <taxon>Bacteria</taxon>
        <taxon>Pseudomonadati</taxon>
        <taxon>Pseudomonadota</taxon>
        <taxon>Alphaproteobacteria</taxon>
        <taxon>Hyphomicrobiales</taxon>
        <taxon>Methylobacteriaceae</taxon>
        <taxon>Enterovirga</taxon>
    </lineage>
</organism>
<feature type="region of interest" description="Disordered" evidence="1">
    <location>
        <begin position="133"/>
        <end position="222"/>
    </location>
</feature>
<dbReference type="InterPro" id="IPR021735">
    <property type="entry name" value="DUF3306"/>
</dbReference>
<evidence type="ECO:0000313" key="3">
    <source>
        <dbReference type="Proteomes" id="UP000564885"/>
    </source>
</evidence>
<evidence type="ECO:0000313" key="2">
    <source>
        <dbReference type="EMBL" id="NNM74812.1"/>
    </source>
</evidence>
<accession>A0A849I5S0</accession>
<dbReference type="Proteomes" id="UP000564885">
    <property type="component" value="Unassembled WGS sequence"/>
</dbReference>
<comment type="caution">
    <text evidence="2">The sequence shown here is derived from an EMBL/GenBank/DDBJ whole genome shotgun (WGS) entry which is preliminary data.</text>
</comment>
<feature type="region of interest" description="Disordered" evidence="1">
    <location>
        <begin position="14"/>
        <end position="41"/>
    </location>
</feature>
<proteinExistence type="predicted"/>
<gene>
    <name evidence="2" type="ORF">HJG44_20845</name>
</gene>
<name>A0A849I5S0_9HYPH</name>
<protein>
    <submittedName>
        <fullName evidence="2">DUF3306 domain-containing protein</fullName>
    </submittedName>
</protein>
<dbReference type="AlphaFoldDB" id="A0A849I5S0"/>
<feature type="compositionally biased region" description="Low complexity" evidence="1">
    <location>
        <begin position="165"/>
        <end position="183"/>
    </location>
</feature>
<feature type="compositionally biased region" description="Basic and acidic residues" evidence="1">
    <location>
        <begin position="16"/>
        <end position="33"/>
    </location>
</feature>
<dbReference type="RefSeq" id="WP_171220257.1">
    <property type="nucleotide sequence ID" value="NZ_JABEPP010000006.1"/>
</dbReference>
<sequence>MNWGDGFLARWSRRKLGAEREETPDAPEPRPDEAALATDETLPEEELALLPRIEDLTPESDISGFLRKGVPEVLRKAALRRMWSLDPAIRDYVGDARDYAWDWNVPGGVPGGGPLGLADDITDRLDRMFSALSDHAPGATPGRETGRGGPEAPEASPESRPEQVAAGGSPPAIPPSGTASPGEPAGGTGTAVAVSAREENAPDPAQRPLRRHGAAIPKFDLF</sequence>
<reference evidence="2 3" key="1">
    <citation type="submission" date="2020-04" db="EMBL/GenBank/DDBJ databases">
        <title>Enterovirga sp. isolate from soil.</title>
        <authorList>
            <person name="Chea S."/>
            <person name="Kim D.-U."/>
        </authorList>
    </citation>
    <scope>NUCLEOTIDE SEQUENCE [LARGE SCALE GENOMIC DNA]</scope>
    <source>
        <strain evidence="2 3">DB1703</strain>
    </source>
</reference>
<dbReference type="EMBL" id="JABEPP010000006">
    <property type="protein sequence ID" value="NNM74812.1"/>
    <property type="molecule type" value="Genomic_DNA"/>
</dbReference>
<evidence type="ECO:0000256" key="1">
    <source>
        <dbReference type="SAM" id="MobiDB-lite"/>
    </source>
</evidence>
<dbReference type="Pfam" id="PF11748">
    <property type="entry name" value="DUF3306"/>
    <property type="match status" value="1"/>
</dbReference>